<dbReference type="Gene3D" id="3.20.140.10">
    <property type="entry name" value="nicotinate phosphoribosyltransferase"/>
    <property type="match status" value="1"/>
</dbReference>
<evidence type="ECO:0000256" key="3">
    <source>
        <dbReference type="ARBA" id="ARBA00013236"/>
    </source>
</evidence>
<dbReference type="AlphaFoldDB" id="A0A0F2CYS4"/>
<dbReference type="GO" id="GO:0005829">
    <property type="term" value="C:cytosol"/>
    <property type="evidence" value="ECO:0007669"/>
    <property type="project" value="TreeGrafter"/>
</dbReference>
<sequence length="515" mass="58385">MCYNSTNLSDGVKVVEYVHTFVKKEEGKHMYPDDSLTLHTDLYQINMMQVYFDQGIHNKKAVFEVYFRQQPFNNGYAVFAGLERIVHYLEDLRFSDSDIAYLETLGYHGEFLDYLRNLKLELTVRSAQEGDLVFANEPIVQVEGPLAQCQLVETALLNIVNFQTLIATKAARIRSVIEDEPLMEFGTRRAQEMDAAIWGTRAAVIGGANGTSNVRAGKLFGIPVLGTHAHALVQVYGNDYEAFKAYASTHRDCVFLVDTYDTLRIGVPAAIQVARELGDKINFKGVRIDSGDIAYISKKVRQQLDEAGYPDAKIYASNDLDENTILNLKMQHAKIDVWGVGTKLITAYDQPALGAVYKIVAIEDENGKMRNTIKLSNNAEKVSTPGKKQVWRITSRERGKSEGDYITYDGIDVASMTEIKMFHPTYTYIKKTVRNFDAVPLLVDIFKAGTLVYNLPSLTDIQAYARKEFDKLWDEYKRVLNPQHYPVDLARDIWQDKMDLIDKMRKEALGEGEEE</sequence>
<dbReference type="FunFam" id="3.20.20.70:FF:000076">
    <property type="entry name" value="Nicotinate phosphoribosyltransferase"/>
    <property type="match status" value="1"/>
</dbReference>
<dbReference type="InterPro" id="IPR041525">
    <property type="entry name" value="N/Namide_PRibTrfase"/>
</dbReference>
<organism evidence="13 14">
    <name type="scientific">Streptococcus oralis subsp. oralis</name>
    <dbReference type="NCBI Taxonomy" id="1891914"/>
    <lineage>
        <taxon>Bacteria</taxon>
        <taxon>Bacillati</taxon>
        <taxon>Bacillota</taxon>
        <taxon>Bacilli</taxon>
        <taxon>Lactobacillales</taxon>
        <taxon>Streptococcaceae</taxon>
        <taxon>Streptococcus</taxon>
    </lineage>
</organism>
<feature type="domain" description="Nicotinate/nicotinamide phosphoribosyltransferase" evidence="10">
    <location>
        <begin position="182"/>
        <end position="363"/>
    </location>
</feature>
<keyword evidence="13" id="KW-0328">Glycosyltransferase</keyword>
<accession>A0A0F2CYS4</accession>
<dbReference type="InterPro" id="IPR041619">
    <property type="entry name" value="NAPRTase_C"/>
</dbReference>
<reference evidence="13 14" key="1">
    <citation type="submission" date="2015-02" db="EMBL/GenBank/DDBJ databases">
        <title>Evolution of amylase-binding proteins of oral streptococcal species.</title>
        <authorList>
            <person name="Haase E.M."/>
        </authorList>
    </citation>
    <scope>NUCLEOTIDE SEQUENCE [LARGE SCALE GENOMIC DNA]</scope>
    <source>
        <strain evidence="13 14">COL85/1862</strain>
    </source>
</reference>
<dbReference type="InterPro" id="IPR006405">
    <property type="entry name" value="Nic_PRibTrfase_pncB"/>
</dbReference>
<dbReference type="SUPFAM" id="SSF54675">
    <property type="entry name" value="Nicotinate/Quinolinate PRTase N-terminal domain-like"/>
    <property type="match status" value="1"/>
</dbReference>
<evidence type="ECO:0000256" key="6">
    <source>
        <dbReference type="ARBA" id="ARBA00022642"/>
    </source>
</evidence>
<evidence type="ECO:0000313" key="14">
    <source>
        <dbReference type="Proteomes" id="UP000033657"/>
    </source>
</evidence>
<dbReference type="Proteomes" id="UP000033657">
    <property type="component" value="Unassembled WGS sequence"/>
</dbReference>
<proteinExistence type="inferred from homology"/>
<evidence type="ECO:0000256" key="9">
    <source>
        <dbReference type="RuleBase" id="RU365100"/>
    </source>
</evidence>
<evidence type="ECO:0000256" key="7">
    <source>
        <dbReference type="ARBA" id="ARBA00022679"/>
    </source>
</evidence>
<evidence type="ECO:0000259" key="11">
    <source>
        <dbReference type="Pfam" id="PF17767"/>
    </source>
</evidence>
<dbReference type="InterPro" id="IPR013785">
    <property type="entry name" value="Aldolase_TIM"/>
</dbReference>
<dbReference type="NCBIfam" id="NF009131">
    <property type="entry name" value="PRK12484.1"/>
    <property type="match status" value="1"/>
</dbReference>
<keyword evidence="4" id="KW-0597">Phosphoprotein</keyword>
<dbReference type="InterPro" id="IPR040727">
    <property type="entry name" value="NAPRTase_N"/>
</dbReference>
<comment type="catalytic activity">
    <reaction evidence="8 9">
        <text>5-phospho-alpha-D-ribose 1-diphosphate + nicotinate + ATP + H2O = nicotinate beta-D-ribonucleotide + ADP + phosphate + diphosphate</text>
        <dbReference type="Rhea" id="RHEA:36163"/>
        <dbReference type="ChEBI" id="CHEBI:15377"/>
        <dbReference type="ChEBI" id="CHEBI:30616"/>
        <dbReference type="ChEBI" id="CHEBI:32544"/>
        <dbReference type="ChEBI" id="CHEBI:33019"/>
        <dbReference type="ChEBI" id="CHEBI:43474"/>
        <dbReference type="ChEBI" id="CHEBI:57502"/>
        <dbReference type="ChEBI" id="CHEBI:58017"/>
        <dbReference type="ChEBI" id="CHEBI:456216"/>
        <dbReference type="EC" id="6.3.4.21"/>
    </reaction>
</comment>
<dbReference type="PANTHER" id="PTHR11098:SF1">
    <property type="entry name" value="NICOTINATE PHOSPHORIBOSYLTRANSFERASE"/>
    <property type="match status" value="1"/>
</dbReference>
<dbReference type="Pfam" id="PF17767">
    <property type="entry name" value="NAPRTase_N"/>
    <property type="match status" value="1"/>
</dbReference>
<comment type="similarity">
    <text evidence="2 9">Belongs to the NAPRTase family.</text>
</comment>
<evidence type="ECO:0000256" key="1">
    <source>
        <dbReference type="ARBA" id="ARBA00004952"/>
    </source>
</evidence>
<keyword evidence="7 9" id="KW-0808">Transferase</keyword>
<evidence type="ECO:0000256" key="5">
    <source>
        <dbReference type="ARBA" id="ARBA00022598"/>
    </source>
</evidence>
<dbReference type="GO" id="GO:0034355">
    <property type="term" value="P:NAD+ biosynthetic process via the salvage pathway"/>
    <property type="evidence" value="ECO:0007669"/>
    <property type="project" value="UniProtKB-ARBA"/>
</dbReference>
<dbReference type="EMBL" id="JYGM01000008">
    <property type="protein sequence ID" value="KJQ62476.1"/>
    <property type="molecule type" value="Genomic_DNA"/>
</dbReference>
<dbReference type="NCBIfam" id="NF006697">
    <property type="entry name" value="PRK09243.1-4"/>
    <property type="match status" value="1"/>
</dbReference>
<dbReference type="PANTHER" id="PTHR11098">
    <property type="entry name" value="NICOTINATE PHOSPHORIBOSYLTRANSFERASE"/>
    <property type="match status" value="1"/>
</dbReference>
<gene>
    <name evidence="13" type="ORF">TZ87_00978</name>
</gene>
<comment type="function">
    <text evidence="9">Catalyzes the first step in the biosynthesis of NAD from nicotinic acid, the ATP-dependent synthesis of beta-nicotinate D-ribonucleotide from nicotinate and 5-phospho-D-ribose 1-phosphate.</text>
</comment>
<comment type="pathway">
    <text evidence="1 9">Cofactor biosynthesis; NAD(+) biosynthesis; nicotinate D-ribonucleotide from nicotinate: step 1/1.</text>
</comment>
<keyword evidence="6 9" id="KW-0662">Pyridine nucleotide biosynthesis</keyword>
<feature type="domain" description="Nicotinate phosphoribosyltransferase C-terminal" evidence="12">
    <location>
        <begin position="387"/>
        <end position="496"/>
    </location>
</feature>
<dbReference type="InterPro" id="IPR036068">
    <property type="entry name" value="Nicotinate_pribotase-like_C"/>
</dbReference>
<dbReference type="Gene3D" id="3.20.20.70">
    <property type="entry name" value="Aldolase class I"/>
    <property type="match status" value="1"/>
</dbReference>
<dbReference type="NCBIfam" id="NF006695">
    <property type="entry name" value="PRK09243.1-2"/>
    <property type="match status" value="1"/>
</dbReference>
<evidence type="ECO:0000259" key="12">
    <source>
        <dbReference type="Pfam" id="PF17956"/>
    </source>
</evidence>
<protein>
    <recommendedName>
        <fullName evidence="3 9">Nicotinate phosphoribosyltransferase</fullName>
        <ecNumber evidence="3 9">6.3.4.21</ecNumber>
    </recommendedName>
</protein>
<dbReference type="UniPathway" id="UPA00253">
    <property type="reaction ID" value="UER00457"/>
</dbReference>
<dbReference type="CDD" id="cd01570">
    <property type="entry name" value="NAPRTase_A"/>
    <property type="match status" value="1"/>
</dbReference>
<keyword evidence="5 9" id="KW-0436">Ligase</keyword>
<evidence type="ECO:0000256" key="8">
    <source>
        <dbReference type="ARBA" id="ARBA00048668"/>
    </source>
</evidence>
<dbReference type="NCBIfam" id="NF006694">
    <property type="entry name" value="PRK09243.1-1"/>
    <property type="match status" value="1"/>
</dbReference>
<dbReference type="PATRIC" id="fig|28037.209.peg.969"/>
<dbReference type="GO" id="GO:0047280">
    <property type="term" value="F:nicotinamide phosphoribosyltransferase activity"/>
    <property type="evidence" value="ECO:0007669"/>
    <property type="project" value="UniProtKB-ARBA"/>
</dbReference>
<dbReference type="InterPro" id="IPR007229">
    <property type="entry name" value="Nic_PRibTrfase-Fam"/>
</dbReference>
<dbReference type="NCBIfam" id="TIGR01513">
    <property type="entry name" value="NAPRTase_put"/>
    <property type="match status" value="1"/>
</dbReference>
<evidence type="ECO:0000256" key="2">
    <source>
        <dbReference type="ARBA" id="ARBA00010897"/>
    </source>
</evidence>
<evidence type="ECO:0000259" key="10">
    <source>
        <dbReference type="Pfam" id="PF04095"/>
    </source>
</evidence>
<dbReference type="SUPFAM" id="SSF51690">
    <property type="entry name" value="Nicotinate/Quinolinate PRTase C-terminal domain-like"/>
    <property type="match status" value="1"/>
</dbReference>
<dbReference type="Pfam" id="PF04095">
    <property type="entry name" value="NAPRTase"/>
    <property type="match status" value="1"/>
</dbReference>
<evidence type="ECO:0000256" key="4">
    <source>
        <dbReference type="ARBA" id="ARBA00022553"/>
    </source>
</evidence>
<feature type="domain" description="Nicotinate phosphoribosyltransferase N-terminal" evidence="11">
    <location>
        <begin position="38"/>
        <end position="161"/>
    </location>
</feature>
<comment type="caution">
    <text evidence="13">The sequence shown here is derived from an EMBL/GenBank/DDBJ whole genome shotgun (WGS) entry which is preliminary data.</text>
</comment>
<comment type="PTM">
    <text evidence="9">Transiently phosphorylated on a His residue during the reaction cycle. Phosphorylation strongly increases the affinity for substrates and increases the rate of nicotinate D-ribonucleotide production. Dephosphorylation regenerates the low-affinity form of the enzyme, leading to product release.</text>
</comment>
<dbReference type="Pfam" id="PF17956">
    <property type="entry name" value="NAPRTase_C"/>
    <property type="match status" value="1"/>
</dbReference>
<dbReference type="EC" id="6.3.4.21" evidence="3 9"/>
<dbReference type="PIRSF" id="PIRSF000484">
    <property type="entry name" value="NAPRT"/>
    <property type="match status" value="1"/>
</dbReference>
<evidence type="ECO:0000313" key="13">
    <source>
        <dbReference type="EMBL" id="KJQ62476.1"/>
    </source>
</evidence>
<dbReference type="GO" id="GO:0004516">
    <property type="term" value="F:nicotinate phosphoribosyltransferase activity"/>
    <property type="evidence" value="ECO:0007669"/>
    <property type="project" value="UniProtKB-UniRule"/>
</dbReference>
<name>A0A0F2CYS4_STROR</name>